<evidence type="ECO:0000256" key="1">
    <source>
        <dbReference type="SAM" id="Phobius"/>
    </source>
</evidence>
<dbReference type="SUPFAM" id="SSF52540">
    <property type="entry name" value="P-loop containing nucleoside triphosphate hydrolases"/>
    <property type="match status" value="2"/>
</dbReference>
<sequence>MVEDLSFSVRAGRVTGFLGPNGAGNTTPARPTGPVRSTVPVARAGFGHLMASECRSGRRGVLRAVAGAGLYLALQALFALAIGALLRHTAAAITCVLALVLVVPNLLLMLPGETGRTIHSLFPTVVGWAILAGDARQVVFLSPWAGLGVLALWTAALLAPAACLLRRRDA</sequence>
<dbReference type="Proteomes" id="UP001499930">
    <property type="component" value="Unassembled WGS sequence"/>
</dbReference>
<reference evidence="2 3" key="1">
    <citation type="journal article" date="2019" name="Int. J. Syst. Evol. Microbiol.">
        <title>The Global Catalogue of Microorganisms (GCM) 10K type strain sequencing project: providing services to taxonomists for standard genome sequencing and annotation.</title>
        <authorList>
            <consortium name="The Broad Institute Genomics Platform"/>
            <consortium name="The Broad Institute Genome Sequencing Center for Infectious Disease"/>
            <person name="Wu L."/>
            <person name="Ma J."/>
        </authorList>
    </citation>
    <scope>NUCLEOTIDE SEQUENCE [LARGE SCALE GENOMIC DNA]</scope>
    <source>
        <strain evidence="2 3">JCM 3106</strain>
    </source>
</reference>
<gene>
    <name evidence="2" type="ORF">GCM10017559_42600</name>
</gene>
<dbReference type="RefSeq" id="WP_425582622.1">
    <property type="nucleotide sequence ID" value="NZ_BAAAWD010000011.1"/>
</dbReference>
<keyword evidence="1" id="KW-1133">Transmembrane helix</keyword>
<feature type="transmembrane region" description="Helical" evidence="1">
    <location>
        <begin position="90"/>
        <end position="108"/>
    </location>
</feature>
<evidence type="ECO:0000313" key="2">
    <source>
        <dbReference type="EMBL" id="GAA3014749.1"/>
    </source>
</evidence>
<feature type="transmembrane region" description="Helical" evidence="1">
    <location>
        <begin position="60"/>
        <end position="84"/>
    </location>
</feature>
<dbReference type="InterPro" id="IPR027417">
    <property type="entry name" value="P-loop_NTPase"/>
</dbReference>
<keyword evidence="3" id="KW-1185">Reference proteome</keyword>
<accession>A0ABN3Y2L1</accession>
<organism evidence="2 3">
    <name type="scientific">Streptosporangium longisporum</name>
    <dbReference type="NCBI Taxonomy" id="46187"/>
    <lineage>
        <taxon>Bacteria</taxon>
        <taxon>Bacillati</taxon>
        <taxon>Actinomycetota</taxon>
        <taxon>Actinomycetes</taxon>
        <taxon>Streptosporangiales</taxon>
        <taxon>Streptosporangiaceae</taxon>
        <taxon>Streptosporangium</taxon>
    </lineage>
</organism>
<feature type="transmembrane region" description="Helical" evidence="1">
    <location>
        <begin position="120"/>
        <end position="138"/>
    </location>
</feature>
<name>A0ABN3Y2L1_9ACTN</name>
<comment type="caution">
    <text evidence="2">The sequence shown here is derived from an EMBL/GenBank/DDBJ whole genome shotgun (WGS) entry which is preliminary data.</text>
</comment>
<evidence type="ECO:0000313" key="3">
    <source>
        <dbReference type="Proteomes" id="UP001499930"/>
    </source>
</evidence>
<feature type="transmembrane region" description="Helical" evidence="1">
    <location>
        <begin position="144"/>
        <end position="165"/>
    </location>
</feature>
<protein>
    <submittedName>
        <fullName evidence="2">Uncharacterized protein</fullName>
    </submittedName>
</protein>
<keyword evidence="1" id="KW-0812">Transmembrane</keyword>
<dbReference type="EMBL" id="BAAAWD010000011">
    <property type="protein sequence ID" value="GAA3014749.1"/>
    <property type="molecule type" value="Genomic_DNA"/>
</dbReference>
<proteinExistence type="predicted"/>
<keyword evidence="1" id="KW-0472">Membrane</keyword>